<name>A0A9D4C8M8_DREPO</name>
<gene>
    <name evidence="2" type="ORF">DPMN_061955</name>
</gene>
<evidence type="ECO:0000313" key="3">
    <source>
        <dbReference type="Proteomes" id="UP000828390"/>
    </source>
</evidence>
<keyword evidence="3" id="KW-1185">Reference proteome</keyword>
<evidence type="ECO:0000256" key="1">
    <source>
        <dbReference type="SAM" id="MobiDB-lite"/>
    </source>
</evidence>
<dbReference type="Proteomes" id="UP000828390">
    <property type="component" value="Unassembled WGS sequence"/>
</dbReference>
<reference evidence="2" key="2">
    <citation type="submission" date="2020-11" db="EMBL/GenBank/DDBJ databases">
        <authorList>
            <person name="McCartney M.A."/>
            <person name="Auch B."/>
            <person name="Kono T."/>
            <person name="Mallez S."/>
            <person name="Becker A."/>
            <person name="Gohl D.M."/>
            <person name="Silverstein K.A.T."/>
            <person name="Koren S."/>
            <person name="Bechman K.B."/>
            <person name="Herman A."/>
            <person name="Abrahante J.E."/>
            <person name="Garbe J."/>
        </authorList>
    </citation>
    <scope>NUCLEOTIDE SEQUENCE</scope>
    <source>
        <strain evidence="2">Duluth1</strain>
        <tissue evidence="2">Whole animal</tissue>
    </source>
</reference>
<accession>A0A9D4C8M8</accession>
<reference evidence="2" key="1">
    <citation type="journal article" date="2019" name="bioRxiv">
        <title>The Genome of the Zebra Mussel, Dreissena polymorpha: A Resource for Invasive Species Research.</title>
        <authorList>
            <person name="McCartney M.A."/>
            <person name="Auch B."/>
            <person name="Kono T."/>
            <person name="Mallez S."/>
            <person name="Zhang Y."/>
            <person name="Obille A."/>
            <person name="Becker A."/>
            <person name="Abrahante J.E."/>
            <person name="Garbe J."/>
            <person name="Badalamenti J.P."/>
            <person name="Herman A."/>
            <person name="Mangelson H."/>
            <person name="Liachko I."/>
            <person name="Sullivan S."/>
            <person name="Sone E.D."/>
            <person name="Koren S."/>
            <person name="Silverstein K.A.T."/>
            <person name="Beckman K.B."/>
            <person name="Gohl D.M."/>
        </authorList>
    </citation>
    <scope>NUCLEOTIDE SEQUENCE</scope>
    <source>
        <strain evidence="2">Duluth1</strain>
        <tissue evidence="2">Whole animal</tissue>
    </source>
</reference>
<feature type="compositionally biased region" description="Basic residues" evidence="1">
    <location>
        <begin position="33"/>
        <end position="47"/>
    </location>
</feature>
<evidence type="ECO:0000313" key="2">
    <source>
        <dbReference type="EMBL" id="KAH3719124.1"/>
    </source>
</evidence>
<organism evidence="2 3">
    <name type="scientific">Dreissena polymorpha</name>
    <name type="common">Zebra mussel</name>
    <name type="synonym">Mytilus polymorpha</name>
    <dbReference type="NCBI Taxonomy" id="45954"/>
    <lineage>
        <taxon>Eukaryota</taxon>
        <taxon>Metazoa</taxon>
        <taxon>Spiralia</taxon>
        <taxon>Lophotrochozoa</taxon>
        <taxon>Mollusca</taxon>
        <taxon>Bivalvia</taxon>
        <taxon>Autobranchia</taxon>
        <taxon>Heteroconchia</taxon>
        <taxon>Euheterodonta</taxon>
        <taxon>Imparidentia</taxon>
        <taxon>Neoheterodontei</taxon>
        <taxon>Myida</taxon>
        <taxon>Dreissenoidea</taxon>
        <taxon>Dreissenidae</taxon>
        <taxon>Dreissena</taxon>
    </lineage>
</organism>
<feature type="region of interest" description="Disordered" evidence="1">
    <location>
        <begin position="1"/>
        <end position="68"/>
    </location>
</feature>
<dbReference type="EMBL" id="JAIWYP010000013">
    <property type="protein sequence ID" value="KAH3719124.1"/>
    <property type="molecule type" value="Genomic_DNA"/>
</dbReference>
<feature type="compositionally biased region" description="Low complexity" evidence="1">
    <location>
        <begin position="48"/>
        <end position="65"/>
    </location>
</feature>
<dbReference type="AlphaFoldDB" id="A0A9D4C8M8"/>
<protein>
    <submittedName>
        <fullName evidence="2">Uncharacterized protein</fullName>
    </submittedName>
</protein>
<comment type="caution">
    <text evidence="2">The sequence shown here is derived from an EMBL/GenBank/DDBJ whole genome shotgun (WGS) entry which is preliminary data.</text>
</comment>
<proteinExistence type="predicted"/>
<feature type="compositionally biased region" description="Polar residues" evidence="1">
    <location>
        <begin position="1"/>
        <end position="23"/>
    </location>
</feature>
<sequence>MEHTKSVNAVQQPRMNNLHGQNISYSSGSRGRGVFRGRGTSRGRGAIRGRSASGRSSGNRGHNGSELCRNCGRDSKHKVCPAYRQTCRFCKKTQSL</sequence>